<sequence>MDIRKPIKRARMLFSDAVKSGDHDRTSNEVYNREDTKYPRSVDLKKVTTKYNPQTNKKISTIDMGNYVEVSLKHLVIGGNQSCLKKICSGGSDLKIDCAWPQFRGHHIDAIDRFEDSINWTYHTRHDDQIAKATYFIFDKIEDATKFVSLKLDYGNKQIDLYQTVKPEEDITIINVPNYRDVGILSMIKIIKEQIEPMATIFDIFRKGRNKIGFVFKSSETRIPELPAQLSADPVELNEKIKSKINKPDDSKDNRATNSSSIDDVVAPATNTETMLRGTVGLKKPPAGAISQIKPSHHPIIDGVSKHDTLYDVNKQNGDNINKNEVNFDENLNFSSSEVPSSPINIKKEMLSPKSCGNESSGGFNTPSAHDIMAENVRLGQISTQKFLDYA</sequence>
<dbReference type="EMBL" id="LSSM01003447">
    <property type="protein sequence ID" value="OMJ17860.1"/>
    <property type="molecule type" value="Genomic_DNA"/>
</dbReference>
<evidence type="ECO:0000313" key="2">
    <source>
        <dbReference type="EMBL" id="OMJ17860.1"/>
    </source>
</evidence>
<feature type="region of interest" description="Disordered" evidence="1">
    <location>
        <begin position="243"/>
        <end position="266"/>
    </location>
</feature>
<gene>
    <name evidence="2" type="ORF">AYI69_g7264</name>
</gene>
<dbReference type="AlphaFoldDB" id="A0A1R1XT95"/>
<dbReference type="Proteomes" id="UP000187429">
    <property type="component" value="Unassembled WGS sequence"/>
</dbReference>
<comment type="caution">
    <text evidence="2">The sequence shown here is derived from an EMBL/GenBank/DDBJ whole genome shotgun (WGS) entry which is preliminary data.</text>
</comment>
<keyword evidence="3" id="KW-1185">Reference proteome</keyword>
<feature type="compositionally biased region" description="Basic and acidic residues" evidence="1">
    <location>
        <begin position="243"/>
        <end position="255"/>
    </location>
</feature>
<accession>A0A1R1XT95</accession>
<protein>
    <submittedName>
        <fullName evidence="2">Uncharacterized protein</fullName>
    </submittedName>
</protein>
<reference evidence="3" key="1">
    <citation type="submission" date="2017-01" db="EMBL/GenBank/DDBJ databases">
        <authorList>
            <person name="Wang Y."/>
            <person name="White M."/>
            <person name="Kvist S."/>
            <person name="Moncalvo J.-M."/>
        </authorList>
    </citation>
    <scope>NUCLEOTIDE SEQUENCE [LARGE SCALE GENOMIC DNA]</scope>
    <source>
        <strain evidence="3">ID-206-W2</strain>
    </source>
</reference>
<proteinExistence type="predicted"/>
<dbReference type="OrthoDB" id="5554389at2759"/>
<evidence type="ECO:0000256" key="1">
    <source>
        <dbReference type="SAM" id="MobiDB-lite"/>
    </source>
</evidence>
<name>A0A1R1XT95_9FUNG</name>
<organism evidence="2 3">
    <name type="scientific">Smittium culicis</name>
    <dbReference type="NCBI Taxonomy" id="133412"/>
    <lineage>
        <taxon>Eukaryota</taxon>
        <taxon>Fungi</taxon>
        <taxon>Fungi incertae sedis</taxon>
        <taxon>Zoopagomycota</taxon>
        <taxon>Kickxellomycotina</taxon>
        <taxon>Harpellomycetes</taxon>
        <taxon>Harpellales</taxon>
        <taxon>Legeriomycetaceae</taxon>
        <taxon>Smittium</taxon>
    </lineage>
</organism>
<evidence type="ECO:0000313" key="3">
    <source>
        <dbReference type="Proteomes" id="UP000187429"/>
    </source>
</evidence>